<keyword evidence="5 6" id="KW-0472">Membrane</keyword>
<accession>A0ABR8V340</accession>
<dbReference type="InterPro" id="IPR050833">
    <property type="entry name" value="Poly_Biosynth_Transport"/>
</dbReference>
<evidence type="ECO:0000313" key="7">
    <source>
        <dbReference type="EMBL" id="MBD7999205.1"/>
    </source>
</evidence>
<evidence type="ECO:0000313" key="8">
    <source>
        <dbReference type="Proteomes" id="UP000633601"/>
    </source>
</evidence>
<evidence type="ECO:0000256" key="5">
    <source>
        <dbReference type="ARBA" id="ARBA00023136"/>
    </source>
</evidence>
<keyword evidence="8" id="KW-1185">Reference proteome</keyword>
<evidence type="ECO:0000256" key="1">
    <source>
        <dbReference type="ARBA" id="ARBA00004651"/>
    </source>
</evidence>
<protein>
    <recommendedName>
        <fullName evidence="9">Polysaccharide biosynthesis protein</fullName>
    </recommendedName>
</protein>
<name>A0ABR8V340_9CELL</name>
<dbReference type="RefSeq" id="WP_191790861.1">
    <property type="nucleotide sequence ID" value="NZ_JACSQE010000008.1"/>
</dbReference>
<organism evidence="7 8">
    <name type="scientific">Oerskovia gallyi</name>
    <dbReference type="NCBI Taxonomy" id="2762226"/>
    <lineage>
        <taxon>Bacteria</taxon>
        <taxon>Bacillati</taxon>
        <taxon>Actinomycetota</taxon>
        <taxon>Actinomycetes</taxon>
        <taxon>Micrococcales</taxon>
        <taxon>Cellulomonadaceae</taxon>
        <taxon>Oerskovia</taxon>
    </lineage>
</organism>
<feature type="transmembrane region" description="Helical" evidence="6">
    <location>
        <begin position="335"/>
        <end position="356"/>
    </location>
</feature>
<comment type="subcellular location">
    <subcellularLocation>
        <location evidence="1">Cell membrane</location>
        <topology evidence="1">Multi-pass membrane protein</topology>
    </subcellularLocation>
</comment>
<feature type="transmembrane region" description="Helical" evidence="6">
    <location>
        <begin position="250"/>
        <end position="272"/>
    </location>
</feature>
<feature type="transmembrane region" description="Helical" evidence="6">
    <location>
        <begin position="114"/>
        <end position="131"/>
    </location>
</feature>
<sequence>MSERRAGSRVLGVGLAIAVSSVVGYLLLALIGRALSPEDFGLFVSYWGVLFGLASSLSTIEQEAAKQSAEGATAGRAPIHRVAISAAVIATAAAALTLLPPVAERLYGEADSRLGVLVVLATLGFAVQFMVRGLLMGNDRIPAYSGIVIAEAAVRLLVLLAVWVTVGVTLGTAAAAVAVGSYAWIGWIRQARRVDRREAGPAATSTGWRAPFARAGSLMLAAALMACMITGYPTMVTAFSGGTLGVEGGIVFAALTVSRVPLLFVAPLQALAVPTIVAWRQDPTKTTHDSRRLLVLGALGVLGIALVGSVAAWFVGPWGVQLAYGANYVVAPEAVAGLVFSACVLGLLQLMSAALVAFGSYRWMIVVWGVSVATTAVWLLLSPLDIVASTVVGAVLGPVAGSVLALTTLWRLTGVDATVAGRVA</sequence>
<feature type="transmembrane region" description="Helical" evidence="6">
    <location>
        <begin position="12"/>
        <end position="34"/>
    </location>
</feature>
<keyword evidence="2" id="KW-1003">Cell membrane</keyword>
<dbReference type="Proteomes" id="UP000633601">
    <property type="component" value="Unassembled WGS sequence"/>
</dbReference>
<feature type="transmembrane region" description="Helical" evidence="6">
    <location>
        <begin position="387"/>
        <end position="412"/>
    </location>
</feature>
<dbReference type="PANTHER" id="PTHR30250:SF11">
    <property type="entry name" value="O-ANTIGEN TRANSPORTER-RELATED"/>
    <property type="match status" value="1"/>
</dbReference>
<feature type="transmembrane region" description="Helical" evidence="6">
    <location>
        <begin position="363"/>
        <end position="381"/>
    </location>
</feature>
<comment type="caution">
    <text evidence="7">The sequence shown here is derived from an EMBL/GenBank/DDBJ whole genome shotgun (WGS) entry which is preliminary data.</text>
</comment>
<evidence type="ECO:0000256" key="3">
    <source>
        <dbReference type="ARBA" id="ARBA00022692"/>
    </source>
</evidence>
<feature type="transmembrane region" description="Helical" evidence="6">
    <location>
        <begin position="293"/>
        <end position="315"/>
    </location>
</feature>
<evidence type="ECO:0008006" key="9">
    <source>
        <dbReference type="Google" id="ProtNLM"/>
    </source>
</evidence>
<proteinExistence type="predicted"/>
<keyword evidence="4 6" id="KW-1133">Transmembrane helix</keyword>
<feature type="transmembrane region" description="Helical" evidence="6">
    <location>
        <begin position="40"/>
        <end position="60"/>
    </location>
</feature>
<evidence type="ECO:0000256" key="4">
    <source>
        <dbReference type="ARBA" id="ARBA00022989"/>
    </source>
</evidence>
<reference evidence="7 8" key="1">
    <citation type="submission" date="2020-08" db="EMBL/GenBank/DDBJ databases">
        <title>A Genomic Blueprint of the Chicken Gut Microbiome.</title>
        <authorList>
            <person name="Gilroy R."/>
            <person name="Ravi A."/>
            <person name="Getino M."/>
            <person name="Pursley I."/>
            <person name="Horton D.L."/>
            <person name="Alikhan N.-F."/>
            <person name="Baker D."/>
            <person name="Gharbi K."/>
            <person name="Hall N."/>
            <person name="Watson M."/>
            <person name="Adriaenssens E.M."/>
            <person name="Foster-Nyarko E."/>
            <person name="Jarju S."/>
            <person name="Secka A."/>
            <person name="Antonio M."/>
            <person name="Oren A."/>
            <person name="Chaudhuri R."/>
            <person name="La Ragione R.M."/>
            <person name="Hildebrand F."/>
            <person name="Pallen M.J."/>
        </authorList>
    </citation>
    <scope>NUCLEOTIDE SEQUENCE [LARGE SCALE GENOMIC DNA]</scope>
    <source>
        <strain evidence="7 8">Sa2CUA8</strain>
    </source>
</reference>
<evidence type="ECO:0000256" key="6">
    <source>
        <dbReference type="SAM" id="Phobius"/>
    </source>
</evidence>
<dbReference type="PANTHER" id="PTHR30250">
    <property type="entry name" value="PST FAMILY PREDICTED COLANIC ACID TRANSPORTER"/>
    <property type="match status" value="1"/>
</dbReference>
<dbReference type="EMBL" id="JACSQE010000008">
    <property type="protein sequence ID" value="MBD7999205.1"/>
    <property type="molecule type" value="Genomic_DNA"/>
</dbReference>
<evidence type="ECO:0000256" key="2">
    <source>
        <dbReference type="ARBA" id="ARBA00022475"/>
    </source>
</evidence>
<feature type="transmembrane region" description="Helical" evidence="6">
    <location>
        <begin position="81"/>
        <end position="102"/>
    </location>
</feature>
<keyword evidence="3 6" id="KW-0812">Transmembrane</keyword>
<gene>
    <name evidence="7" type="ORF">H9640_11645</name>
</gene>
<feature type="transmembrane region" description="Helical" evidence="6">
    <location>
        <begin position="218"/>
        <end position="238"/>
    </location>
</feature>
<feature type="transmembrane region" description="Helical" evidence="6">
    <location>
        <begin position="143"/>
        <end position="164"/>
    </location>
</feature>
<feature type="transmembrane region" description="Helical" evidence="6">
    <location>
        <begin position="170"/>
        <end position="188"/>
    </location>
</feature>